<dbReference type="Pfam" id="PF14152">
    <property type="entry name" value="YfhE"/>
    <property type="match status" value="1"/>
</dbReference>
<protein>
    <submittedName>
        <fullName evidence="2">YfhE family protein</fullName>
    </submittedName>
</protein>
<dbReference type="RefSeq" id="WP_275416573.1">
    <property type="nucleotide sequence ID" value="NZ_CP106878.1"/>
</dbReference>
<dbReference type="KEGG" id="faf:OE104_09205"/>
<organism evidence="2 3">
    <name type="scientific">Fervidibacillus albus</name>
    <dbReference type="NCBI Taxonomy" id="2980026"/>
    <lineage>
        <taxon>Bacteria</taxon>
        <taxon>Bacillati</taxon>
        <taxon>Bacillota</taxon>
        <taxon>Bacilli</taxon>
        <taxon>Bacillales</taxon>
        <taxon>Bacillaceae</taxon>
        <taxon>Fervidibacillus</taxon>
    </lineage>
</organism>
<keyword evidence="3" id="KW-1185">Reference proteome</keyword>
<dbReference type="InterPro" id="IPR025437">
    <property type="entry name" value="YfhE-like"/>
</dbReference>
<gene>
    <name evidence="2" type="ORF">OE104_09205</name>
</gene>
<reference evidence="2" key="1">
    <citation type="submission" date="2022-09" db="EMBL/GenBank/DDBJ databases">
        <title>Complete Genomes of Fervidibacillus albus and Fervidibacillus halotolerans isolated from tidal flat sediments.</title>
        <authorList>
            <person name="Kwon K.K."/>
            <person name="Yang S.-H."/>
            <person name="Park M.J."/>
            <person name="Oh H.-M."/>
        </authorList>
    </citation>
    <scope>NUCLEOTIDE SEQUENCE</scope>
    <source>
        <strain evidence="2">MEBiC13591</strain>
    </source>
</reference>
<feature type="compositionally biased region" description="Basic and acidic residues" evidence="1">
    <location>
        <begin position="9"/>
        <end position="27"/>
    </location>
</feature>
<dbReference type="EMBL" id="CP106878">
    <property type="protein sequence ID" value="WAA08791.1"/>
    <property type="molecule type" value="Genomic_DNA"/>
</dbReference>
<sequence length="36" mass="4312">MAKKKQEKRKKELTKAQEVNYGREYKRASKGMNEQP</sequence>
<accession>A0A9E8RUW7</accession>
<evidence type="ECO:0000313" key="2">
    <source>
        <dbReference type="EMBL" id="WAA08791.1"/>
    </source>
</evidence>
<dbReference type="Proteomes" id="UP001164718">
    <property type="component" value="Chromosome"/>
</dbReference>
<name>A0A9E8RUW7_9BACI</name>
<dbReference type="AlphaFoldDB" id="A0A9E8RUW7"/>
<proteinExistence type="predicted"/>
<evidence type="ECO:0000256" key="1">
    <source>
        <dbReference type="SAM" id="MobiDB-lite"/>
    </source>
</evidence>
<feature type="region of interest" description="Disordered" evidence="1">
    <location>
        <begin position="1"/>
        <end position="36"/>
    </location>
</feature>
<evidence type="ECO:0000313" key="3">
    <source>
        <dbReference type="Proteomes" id="UP001164718"/>
    </source>
</evidence>